<evidence type="ECO:0000313" key="6">
    <source>
        <dbReference type="Proteomes" id="UP001314796"/>
    </source>
</evidence>
<gene>
    <name evidence="5" type="ORF">JOC73_001296</name>
</gene>
<dbReference type="Proteomes" id="UP001314796">
    <property type="component" value="Unassembled WGS sequence"/>
</dbReference>
<dbReference type="EC" id="5.2.1.8" evidence="5"/>
<evidence type="ECO:0000259" key="4">
    <source>
        <dbReference type="PROSITE" id="PS50198"/>
    </source>
</evidence>
<dbReference type="GO" id="GO:0003755">
    <property type="term" value="F:peptidyl-prolyl cis-trans isomerase activity"/>
    <property type="evidence" value="ECO:0007669"/>
    <property type="project" value="UniProtKB-EC"/>
</dbReference>
<keyword evidence="1 5" id="KW-0413">Isomerase</keyword>
<dbReference type="SUPFAM" id="SSF54534">
    <property type="entry name" value="FKBP-like"/>
    <property type="match status" value="1"/>
</dbReference>
<dbReference type="Pfam" id="PF13624">
    <property type="entry name" value="SurA_N_3"/>
    <property type="match status" value="1"/>
</dbReference>
<dbReference type="Gene3D" id="1.10.4030.10">
    <property type="entry name" value="Porin chaperone SurA, peptide-binding domain"/>
    <property type="match status" value="1"/>
</dbReference>
<feature type="signal peptide" evidence="3">
    <location>
        <begin position="1"/>
        <end position="23"/>
    </location>
</feature>
<comment type="caution">
    <text evidence="5">The sequence shown here is derived from an EMBL/GenBank/DDBJ whole genome shotgun (WGS) entry which is preliminary data.</text>
</comment>
<dbReference type="InterPro" id="IPR027304">
    <property type="entry name" value="Trigger_fact/SurA_dom_sf"/>
</dbReference>
<proteinExistence type="predicted"/>
<organism evidence="5 6">
    <name type="scientific">Alkaliphilus hydrothermalis</name>
    <dbReference type="NCBI Taxonomy" id="1482730"/>
    <lineage>
        <taxon>Bacteria</taxon>
        <taxon>Bacillati</taxon>
        <taxon>Bacillota</taxon>
        <taxon>Clostridia</taxon>
        <taxon>Peptostreptococcales</taxon>
        <taxon>Natronincolaceae</taxon>
        <taxon>Alkaliphilus</taxon>
    </lineage>
</organism>
<evidence type="ECO:0000256" key="2">
    <source>
        <dbReference type="SAM" id="MobiDB-lite"/>
    </source>
</evidence>
<evidence type="ECO:0000256" key="1">
    <source>
        <dbReference type="PROSITE-ProRule" id="PRU00278"/>
    </source>
</evidence>
<dbReference type="PANTHER" id="PTHR47245:SF2">
    <property type="entry name" value="PEPTIDYL-PROLYL CIS-TRANS ISOMERASE HP_0175-RELATED"/>
    <property type="match status" value="1"/>
</dbReference>
<dbReference type="Pfam" id="PF13616">
    <property type="entry name" value="Rotamase_3"/>
    <property type="match status" value="1"/>
</dbReference>
<keyword evidence="3" id="KW-0732">Signal</keyword>
<feature type="domain" description="PpiC" evidence="4">
    <location>
        <begin position="189"/>
        <end position="279"/>
    </location>
</feature>
<name>A0ABS2NPC3_9FIRM</name>
<dbReference type="Gene3D" id="3.10.50.40">
    <property type="match status" value="1"/>
</dbReference>
<dbReference type="EMBL" id="JAFBEE010000006">
    <property type="protein sequence ID" value="MBM7614782.1"/>
    <property type="molecule type" value="Genomic_DNA"/>
</dbReference>
<dbReference type="PANTHER" id="PTHR47245">
    <property type="entry name" value="PEPTIDYLPROLYL ISOMERASE"/>
    <property type="match status" value="1"/>
</dbReference>
<reference evidence="5 6" key="1">
    <citation type="submission" date="2021-01" db="EMBL/GenBank/DDBJ databases">
        <title>Genomic Encyclopedia of Type Strains, Phase IV (KMG-IV): sequencing the most valuable type-strain genomes for metagenomic binning, comparative biology and taxonomic classification.</title>
        <authorList>
            <person name="Goeker M."/>
        </authorList>
    </citation>
    <scope>NUCLEOTIDE SEQUENCE [LARGE SCALE GENOMIC DNA]</scope>
    <source>
        <strain evidence="5 6">DSM 25890</strain>
    </source>
</reference>
<keyword evidence="6" id="KW-1185">Reference proteome</keyword>
<dbReference type="InterPro" id="IPR046357">
    <property type="entry name" value="PPIase_dom_sf"/>
</dbReference>
<dbReference type="InterPro" id="IPR000297">
    <property type="entry name" value="PPIase_PpiC"/>
</dbReference>
<dbReference type="PROSITE" id="PS50198">
    <property type="entry name" value="PPIC_PPIASE_2"/>
    <property type="match status" value="1"/>
</dbReference>
<evidence type="ECO:0000256" key="3">
    <source>
        <dbReference type="SAM" id="SignalP"/>
    </source>
</evidence>
<feature type="region of interest" description="Disordered" evidence="2">
    <location>
        <begin position="311"/>
        <end position="330"/>
    </location>
</feature>
<dbReference type="PROSITE" id="PS51257">
    <property type="entry name" value="PROKAR_LIPOPROTEIN"/>
    <property type="match status" value="1"/>
</dbReference>
<accession>A0ABS2NPC3</accession>
<dbReference type="InterPro" id="IPR050245">
    <property type="entry name" value="PrsA_foldase"/>
</dbReference>
<feature type="chain" id="PRO_5046188313" evidence="3">
    <location>
        <begin position="24"/>
        <end position="330"/>
    </location>
</feature>
<evidence type="ECO:0000313" key="5">
    <source>
        <dbReference type="EMBL" id="MBM7614782.1"/>
    </source>
</evidence>
<protein>
    <submittedName>
        <fullName evidence="5">Foldase protein PrsA</fullName>
        <ecNumber evidence="5">5.2.1.8</ecNumber>
    </submittedName>
</protein>
<dbReference type="SUPFAM" id="SSF109998">
    <property type="entry name" value="Triger factor/SurA peptide-binding domain-like"/>
    <property type="match status" value="1"/>
</dbReference>
<keyword evidence="1" id="KW-0697">Rotamase</keyword>
<sequence>MKMLRYGKAIKVLAACLVLIVLAVGCTTKSDTSKLEGDVVAVVNGAEISKDQFNKNLALFKMDYVNQFGEEMLNEDMGSGMTLLETIKEQVMEKLVMEELLMQLAKENKIEVSDEEIQKSYDEYLVYVKGNEDFKTFADENGIDEDFIKGEIKKDRSITAYQEHYIKELGMDEAQAKKYYDENPDFFINDEVKARHILVSDEELAKQLVNRIKAGESFEELAKEYSEDPGSKDKGGDLDYFPKGVMIAEFEEAAFSMEIGAVSEPVATMFGFHIIKVEDKRSEKKDFEEIKAALVQELEIKDFQKYVEERLEESKVTKNMPQEEEEKKEE</sequence>